<dbReference type="EMBL" id="BAABRI010000003">
    <property type="protein sequence ID" value="GAA5481532.1"/>
    <property type="molecule type" value="Genomic_DNA"/>
</dbReference>
<accession>A0ABP9ULF7</accession>
<sequence length="187" mass="20738">MRPILHGGIDRARAEFLEWQTVSSFGFRPHFSYLLPGAPAEEQQRLFDALCAAGGSFEVKSFPGFLCLRIPPSDRHFWSPRLHLSFEAGEAGKTCLEGIYGPNANVWSLFLYGYLLVGSAALFGGSFGWAQHALGKTPWGLWIFWAALAIAAGLYVLAQFGQKIGSQQTYRLHQLFEAALGDRIEVR</sequence>
<proteinExistence type="predicted"/>
<feature type="transmembrane region" description="Helical" evidence="1">
    <location>
        <begin position="142"/>
        <end position="161"/>
    </location>
</feature>
<feature type="transmembrane region" description="Helical" evidence="1">
    <location>
        <begin position="109"/>
        <end position="130"/>
    </location>
</feature>
<keyword evidence="3" id="KW-1185">Reference proteome</keyword>
<evidence type="ECO:0000313" key="3">
    <source>
        <dbReference type="Proteomes" id="UP001476282"/>
    </source>
</evidence>
<keyword evidence="1" id="KW-0812">Transmembrane</keyword>
<evidence type="ECO:0000313" key="2">
    <source>
        <dbReference type="EMBL" id="GAA5481532.1"/>
    </source>
</evidence>
<comment type="caution">
    <text evidence="2">The sequence shown here is derived from an EMBL/GenBank/DDBJ whole genome shotgun (WGS) entry which is preliminary data.</text>
</comment>
<protein>
    <submittedName>
        <fullName evidence="2">Uncharacterized protein</fullName>
    </submittedName>
</protein>
<gene>
    <name evidence="2" type="ORF">Hsar01_00741</name>
</gene>
<keyword evidence="1" id="KW-0472">Membrane</keyword>
<dbReference type="Proteomes" id="UP001476282">
    <property type="component" value="Unassembled WGS sequence"/>
</dbReference>
<reference evidence="2 3" key="1">
    <citation type="submission" date="2024-02" db="EMBL/GenBank/DDBJ databases">
        <title>Haloferula sargassicola NBRC 104335.</title>
        <authorList>
            <person name="Ichikawa N."/>
            <person name="Katano-Makiyama Y."/>
            <person name="Hidaka K."/>
        </authorList>
    </citation>
    <scope>NUCLEOTIDE SEQUENCE [LARGE SCALE GENOMIC DNA]</scope>
    <source>
        <strain evidence="2 3">NBRC 104335</strain>
    </source>
</reference>
<evidence type="ECO:0000256" key="1">
    <source>
        <dbReference type="SAM" id="Phobius"/>
    </source>
</evidence>
<name>A0ABP9ULF7_9BACT</name>
<keyword evidence="1" id="KW-1133">Transmembrane helix</keyword>
<organism evidence="2 3">
    <name type="scientific">Haloferula sargassicola</name>
    <dbReference type="NCBI Taxonomy" id="490096"/>
    <lineage>
        <taxon>Bacteria</taxon>
        <taxon>Pseudomonadati</taxon>
        <taxon>Verrucomicrobiota</taxon>
        <taxon>Verrucomicrobiia</taxon>
        <taxon>Verrucomicrobiales</taxon>
        <taxon>Verrucomicrobiaceae</taxon>
        <taxon>Haloferula</taxon>
    </lineage>
</organism>